<dbReference type="PANTHER" id="PTHR47679">
    <property type="entry name" value="PROTEIN TORNADO 1"/>
    <property type="match status" value="1"/>
</dbReference>
<evidence type="ECO:0000256" key="2">
    <source>
        <dbReference type="ARBA" id="ARBA00022527"/>
    </source>
</evidence>
<dbReference type="SUPFAM" id="SSF52058">
    <property type="entry name" value="L domain-like"/>
    <property type="match status" value="1"/>
</dbReference>
<gene>
    <name evidence="13" type="ORF">VSA01S_36970</name>
</gene>
<dbReference type="PROSITE" id="PS51450">
    <property type="entry name" value="LRR"/>
    <property type="match status" value="1"/>
</dbReference>
<keyword evidence="3" id="KW-0808">Transferase</keyword>
<dbReference type="Gene3D" id="3.30.310.200">
    <property type="match status" value="1"/>
</dbReference>
<protein>
    <recommendedName>
        <fullName evidence="1">non-specific serine/threonine protein kinase</fullName>
        <ecNumber evidence="1">2.7.11.1</ecNumber>
    </recommendedName>
</protein>
<name>A0A511QJS2_9VIBR</name>
<keyword evidence="5" id="KW-0547">Nucleotide-binding</keyword>
<dbReference type="PRINTS" id="PR00449">
    <property type="entry name" value="RASTRNSFRMNG"/>
</dbReference>
<dbReference type="InterPro" id="IPR020859">
    <property type="entry name" value="ROC"/>
</dbReference>
<dbReference type="RefSeq" id="WP_039983671.1">
    <property type="nucleotide sequence ID" value="NZ_BAOJ01000272.1"/>
</dbReference>
<evidence type="ECO:0000259" key="12">
    <source>
        <dbReference type="PROSITE" id="PS51424"/>
    </source>
</evidence>
<dbReference type="Pfam" id="PF08477">
    <property type="entry name" value="Roc"/>
    <property type="match status" value="1"/>
</dbReference>
<dbReference type="Gene3D" id="3.80.10.10">
    <property type="entry name" value="Ribonuclease Inhibitor"/>
    <property type="match status" value="1"/>
</dbReference>
<dbReference type="InterPro" id="IPR057263">
    <property type="entry name" value="COR-B"/>
</dbReference>
<evidence type="ECO:0000256" key="7">
    <source>
        <dbReference type="ARBA" id="ARBA00022840"/>
    </source>
</evidence>
<evidence type="ECO:0000256" key="8">
    <source>
        <dbReference type="ARBA" id="ARBA00023134"/>
    </source>
</evidence>
<dbReference type="InterPro" id="IPR032171">
    <property type="entry name" value="COR-A"/>
</dbReference>
<dbReference type="OrthoDB" id="6309115at2"/>
<reference evidence="13 14" key="1">
    <citation type="submission" date="2019-07" db="EMBL/GenBank/DDBJ databases">
        <title>Whole genome shotgun sequence of Vibrio sagamiensis NBRC 104589.</title>
        <authorList>
            <person name="Hosoyama A."/>
            <person name="Uohara A."/>
            <person name="Ohji S."/>
            <person name="Ichikawa N."/>
        </authorList>
    </citation>
    <scope>NUCLEOTIDE SEQUENCE [LARGE SCALE GENOMIC DNA]</scope>
    <source>
        <strain evidence="13 14">NBRC 104589</strain>
    </source>
</reference>
<evidence type="ECO:0000256" key="4">
    <source>
        <dbReference type="ARBA" id="ARBA00022737"/>
    </source>
</evidence>
<keyword evidence="6" id="KW-0418">Kinase</keyword>
<dbReference type="InterPro" id="IPR036388">
    <property type="entry name" value="WH-like_DNA-bd_sf"/>
</dbReference>
<keyword evidence="7" id="KW-0067">ATP-binding</keyword>
<keyword evidence="4" id="KW-0677">Repeat</keyword>
<dbReference type="AlphaFoldDB" id="A0A511QJS2"/>
<evidence type="ECO:0000313" key="14">
    <source>
        <dbReference type="Proteomes" id="UP000321922"/>
    </source>
</evidence>
<dbReference type="PROSITE" id="PS51424">
    <property type="entry name" value="ROC"/>
    <property type="match status" value="1"/>
</dbReference>
<dbReference type="EC" id="2.7.11.1" evidence="1"/>
<evidence type="ECO:0000256" key="1">
    <source>
        <dbReference type="ARBA" id="ARBA00012513"/>
    </source>
</evidence>
<evidence type="ECO:0000256" key="10">
    <source>
        <dbReference type="ARBA" id="ARBA00048679"/>
    </source>
</evidence>
<comment type="catalytic activity">
    <reaction evidence="10">
        <text>L-seryl-[protein] + ATP = O-phospho-L-seryl-[protein] + ADP + H(+)</text>
        <dbReference type="Rhea" id="RHEA:17989"/>
        <dbReference type="Rhea" id="RHEA-COMP:9863"/>
        <dbReference type="Rhea" id="RHEA-COMP:11604"/>
        <dbReference type="ChEBI" id="CHEBI:15378"/>
        <dbReference type="ChEBI" id="CHEBI:29999"/>
        <dbReference type="ChEBI" id="CHEBI:30616"/>
        <dbReference type="ChEBI" id="CHEBI:83421"/>
        <dbReference type="ChEBI" id="CHEBI:456216"/>
        <dbReference type="EC" id="2.7.11.1"/>
    </reaction>
</comment>
<sequence length="1101" mass="125266">MVKQLDIFDGIPSITEDIIQRFKKFWNQYNKDEITIEHIECSSDISGIQKSIDNDFRHINILKVFNNKLISIESASLFNDEELSNFLQWLKKEKLNENLISISSNIPSLNWLIDFPRLVEAIAVESKITNLNPSSSPNPFPWLKTLRLPDLSEDVFSFFRESIKNLEKLHLQDIINTNTSKEINRFRNLKYLNLSSKIDFQYSELDLSKLTELYTNIPVNLNDFKNSPNIKFISGPIDTTTAQFQGPQVHSLIFSRNTASPIQLENIHTESLKDIVLWEDLEIQYDHYMPSLQSIFDHSRIKKEFKLSWLSFTPNLNRLTLSGKEIVLDIETNWKHSSLVSLSVSDSKLESIDFLAHFPNLEDLNLSNNNIASLEPLIELKKLNHANLDRNNVIDIPRELAKNFKIVSDYQKHANKSISISYNPLISPPIEIIERGQKAIKPYFDSMSDDVEELNEAKIVFLGNGEVGKTSLMKALSGEEFNSDEPTTHGININKYIVPLNDRSSVDASIWDFGGQQIMHATHQLFLSRRCVYVLVINDRKDDLQQDQKIEYWLQQVQTYGGDSKVIIVRNKLDMFDVNNLQEGKLKEKFPNLLKVEGVSCSNGTGIDKIRNLINAQVAQLPMRKVKLARNWIQVKNEIKALSYDQDHLPLSAFTEICSKHGIHDKEAQTTLRHLLHDLSVIIAFEELVDFDMGILNPHWITDGIYAIINSEILATNKGYIKLPEVQKELDNLFPEKYVGKARFIVESMMQFELCHPIGSLKSKTYLVPNLLPTEVKIRALTPGANTIHFVFKYENLLPPALFPKLLVRLSSNISADRRWRTGAILSDSSLNVQALIEEDSVDKVIKITVTGDQARDFFAHIRQNVRSLNGNNSDSLGVQELIPLPGYDDYTVSYSDLIGHELDGVPKYYNGTIRRSFPVSKLLSGIESKEETTRAINEVKKDTVVTVNVKTGDTNITNVNNNTNTQEQTQTSTQSQQVDIKIELKGLKGSAENLLEDLRDDAEDEITDPAERKKFIRECDKVVKALDVVEEIETEDEASNNLGSFARIKDFLENSLEKTGDIGKTMELLGSNIGKIREIAKKYNKVAGYFGLPIVPEVLL</sequence>
<dbReference type="Gene3D" id="1.10.10.10">
    <property type="entry name" value="Winged helix-like DNA-binding domain superfamily/Winged helix DNA-binding domain"/>
    <property type="match status" value="1"/>
</dbReference>
<feature type="region of interest" description="Disordered" evidence="11">
    <location>
        <begin position="957"/>
        <end position="976"/>
    </location>
</feature>
<dbReference type="GO" id="GO:0004674">
    <property type="term" value="F:protein serine/threonine kinase activity"/>
    <property type="evidence" value="ECO:0007669"/>
    <property type="project" value="UniProtKB-KW"/>
</dbReference>
<comment type="caution">
    <text evidence="13">The sequence shown here is derived from an EMBL/GenBank/DDBJ whole genome shotgun (WGS) entry which is preliminary data.</text>
</comment>
<evidence type="ECO:0000313" key="13">
    <source>
        <dbReference type="EMBL" id="GEM77585.1"/>
    </source>
</evidence>
<dbReference type="Gene3D" id="3.40.50.300">
    <property type="entry name" value="P-loop containing nucleotide triphosphate hydrolases"/>
    <property type="match status" value="1"/>
</dbReference>
<evidence type="ECO:0000256" key="3">
    <source>
        <dbReference type="ARBA" id="ARBA00022679"/>
    </source>
</evidence>
<evidence type="ECO:0000256" key="6">
    <source>
        <dbReference type="ARBA" id="ARBA00022777"/>
    </source>
</evidence>
<keyword evidence="14" id="KW-1185">Reference proteome</keyword>
<dbReference type="SUPFAM" id="SSF52540">
    <property type="entry name" value="P-loop containing nucleoside triphosphate hydrolases"/>
    <property type="match status" value="1"/>
</dbReference>
<dbReference type="InterPro" id="IPR027417">
    <property type="entry name" value="P-loop_NTPase"/>
</dbReference>
<dbReference type="InterPro" id="IPR001611">
    <property type="entry name" value="Leu-rich_rpt"/>
</dbReference>
<proteinExistence type="predicted"/>
<dbReference type="EMBL" id="BJXJ01000067">
    <property type="protein sequence ID" value="GEM77585.1"/>
    <property type="molecule type" value="Genomic_DNA"/>
</dbReference>
<dbReference type="GO" id="GO:0005524">
    <property type="term" value="F:ATP binding"/>
    <property type="evidence" value="ECO:0007669"/>
    <property type="project" value="UniProtKB-KW"/>
</dbReference>
<evidence type="ECO:0000256" key="9">
    <source>
        <dbReference type="ARBA" id="ARBA00047899"/>
    </source>
</evidence>
<keyword evidence="2" id="KW-0723">Serine/threonine-protein kinase</keyword>
<dbReference type="Pfam" id="PF16095">
    <property type="entry name" value="COR-A"/>
    <property type="match status" value="1"/>
</dbReference>
<feature type="domain" description="Roc" evidence="12">
    <location>
        <begin position="450"/>
        <end position="621"/>
    </location>
</feature>
<evidence type="ECO:0000256" key="5">
    <source>
        <dbReference type="ARBA" id="ARBA00022741"/>
    </source>
</evidence>
<dbReference type="PANTHER" id="PTHR47679:SF2">
    <property type="entry name" value="C-TERMINAL OF ROC (COR) DOMAIN-CONTAINING PROTEIN"/>
    <property type="match status" value="1"/>
</dbReference>
<dbReference type="Pfam" id="PF25497">
    <property type="entry name" value="COR-B"/>
    <property type="match status" value="1"/>
</dbReference>
<organism evidence="13 14">
    <name type="scientific">Vibrio sagamiensis NBRC 104589</name>
    <dbReference type="NCBI Taxonomy" id="1219064"/>
    <lineage>
        <taxon>Bacteria</taxon>
        <taxon>Pseudomonadati</taxon>
        <taxon>Pseudomonadota</taxon>
        <taxon>Gammaproteobacteria</taxon>
        <taxon>Vibrionales</taxon>
        <taxon>Vibrionaceae</taxon>
        <taxon>Vibrio</taxon>
    </lineage>
</organism>
<evidence type="ECO:0000256" key="11">
    <source>
        <dbReference type="SAM" id="MobiDB-lite"/>
    </source>
</evidence>
<comment type="catalytic activity">
    <reaction evidence="9">
        <text>L-threonyl-[protein] + ATP = O-phospho-L-threonyl-[protein] + ADP + H(+)</text>
        <dbReference type="Rhea" id="RHEA:46608"/>
        <dbReference type="Rhea" id="RHEA-COMP:11060"/>
        <dbReference type="Rhea" id="RHEA-COMP:11605"/>
        <dbReference type="ChEBI" id="CHEBI:15378"/>
        <dbReference type="ChEBI" id="CHEBI:30013"/>
        <dbReference type="ChEBI" id="CHEBI:30616"/>
        <dbReference type="ChEBI" id="CHEBI:61977"/>
        <dbReference type="ChEBI" id="CHEBI:456216"/>
        <dbReference type="EC" id="2.7.11.1"/>
    </reaction>
</comment>
<accession>A0A511QJS2</accession>
<keyword evidence="8" id="KW-0342">GTP-binding</keyword>
<dbReference type="Gene3D" id="1.10.10.2200">
    <property type="match status" value="1"/>
</dbReference>
<dbReference type="InterPro" id="IPR032675">
    <property type="entry name" value="LRR_dom_sf"/>
</dbReference>
<dbReference type="Proteomes" id="UP000321922">
    <property type="component" value="Unassembled WGS sequence"/>
</dbReference>